<dbReference type="GO" id="GO:0046872">
    <property type="term" value="F:metal ion binding"/>
    <property type="evidence" value="ECO:0007669"/>
    <property type="project" value="UniProtKB-KW"/>
</dbReference>
<feature type="non-terminal residue" evidence="5">
    <location>
        <position position="1"/>
    </location>
</feature>
<dbReference type="PANTHER" id="PTHR11474">
    <property type="entry name" value="TYROSINASE FAMILY MEMBER"/>
    <property type="match status" value="1"/>
</dbReference>
<dbReference type="AlphaFoldDB" id="A0AAN6MEC8"/>
<evidence type="ECO:0000256" key="3">
    <source>
        <dbReference type="SAM" id="SignalP"/>
    </source>
</evidence>
<reference evidence="5" key="2">
    <citation type="submission" date="2023-05" db="EMBL/GenBank/DDBJ databases">
        <authorList>
            <consortium name="Lawrence Berkeley National Laboratory"/>
            <person name="Steindorff A."/>
            <person name="Hensen N."/>
            <person name="Bonometti L."/>
            <person name="Westerberg I."/>
            <person name="Brannstrom I.O."/>
            <person name="Guillou S."/>
            <person name="Cros-Aarteil S."/>
            <person name="Calhoun S."/>
            <person name="Haridas S."/>
            <person name="Kuo A."/>
            <person name="Mondo S."/>
            <person name="Pangilinan J."/>
            <person name="Riley R."/>
            <person name="Labutti K."/>
            <person name="Andreopoulos B."/>
            <person name="Lipzen A."/>
            <person name="Chen C."/>
            <person name="Yanf M."/>
            <person name="Daum C."/>
            <person name="Ng V."/>
            <person name="Clum A."/>
            <person name="Ohm R."/>
            <person name="Martin F."/>
            <person name="Silar P."/>
            <person name="Natvig D."/>
            <person name="Lalanne C."/>
            <person name="Gautier V."/>
            <person name="Ament-Velasquez S.L."/>
            <person name="Kruys A."/>
            <person name="Hutchinson M.I."/>
            <person name="Powell A.J."/>
            <person name="Barry K."/>
            <person name="Miller A.N."/>
            <person name="Grigoriev I.V."/>
            <person name="Debuchy R."/>
            <person name="Gladieux P."/>
            <person name="Thoren M.H."/>
            <person name="Johannesson H."/>
        </authorList>
    </citation>
    <scope>NUCLEOTIDE SEQUENCE</scope>
    <source>
        <strain evidence="5">CBS 103.79</strain>
    </source>
</reference>
<evidence type="ECO:0000259" key="4">
    <source>
        <dbReference type="PROSITE" id="PS00498"/>
    </source>
</evidence>
<proteinExistence type="predicted"/>
<gene>
    <name evidence="5" type="ORF">C8A05DRAFT_18267</name>
</gene>
<comment type="caution">
    <text evidence="5">The sequence shown here is derived from an EMBL/GenBank/DDBJ whole genome shotgun (WGS) entry which is preliminary data.</text>
</comment>
<dbReference type="InterPro" id="IPR002227">
    <property type="entry name" value="Tyrosinase_Cu-bd"/>
</dbReference>
<evidence type="ECO:0000313" key="5">
    <source>
        <dbReference type="EMBL" id="KAK3899266.1"/>
    </source>
</evidence>
<dbReference type="PRINTS" id="PR00092">
    <property type="entry name" value="TYROSINASE"/>
</dbReference>
<dbReference type="EMBL" id="MU855809">
    <property type="protein sequence ID" value="KAK3899266.1"/>
    <property type="molecule type" value="Genomic_DNA"/>
</dbReference>
<dbReference type="InterPro" id="IPR008922">
    <property type="entry name" value="Di-copper_centre_dom_sf"/>
</dbReference>
<accession>A0AAN6MEC8</accession>
<evidence type="ECO:0000256" key="2">
    <source>
        <dbReference type="ARBA" id="ARBA00023002"/>
    </source>
</evidence>
<protein>
    <recommendedName>
        <fullName evidence="4">Tyrosinase copper-binding domain-containing protein</fullName>
    </recommendedName>
</protein>
<keyword evidence="3" id="KW-0732">Signal</keyword>
<dbReference type="PANTHER" id="PTHR11474:SF125">
    <property type="entry name" value="N-ACETYL-6-HYDROXYTRYPTOPHAN OXIDASE IVOB-RELATED"/>
    <property type="match status" value="1"/>
</dbReference>
<sequence length="317" mass="34226">TLPRASQTAFIAAIHCLASLPALTPASHAPGARFLYDDFIVTHIDQTPFVHASGLFLPFHRQLLHLFAIALSERCGYTGPLPYWDWTSSFSDPRTAAIFDGSETSMGGNGKFVAGRNHTRIELPGGREMLIPPATGGGCVESGPFAEGRWEIRLGPVGYEPMGPEGGMGYNPRCLTRDLSPGFSRGTRPSVVVALVEGCKDLGCFVHEMDAPGGMPGGLHASGHWQVGLGATDVFASPSDPVFWLHHAQVDRVWAMWQGQEVEKRTYEIWGTATAGNVPPSDNVTLDTPMDFGVLGGQRTIKEISSTVDGEFCYMYD</sequence>
<keyword evidence="1" id="KW-0479">Metal-binding</keyword>
<name>A0AAN6MEC8_9PEZI</name>
<dbReference type="Pfam" id="PF00264">
    <property type="entry name" value="Tyrosinase"/>
    <property type="match status" value="1"/>
</dbReference>
<organism evidence="5 6">
    <name type="scientific">Staphylotrichum tortipilum</name>
    <dbReference type="NCBI Taxonomy" id="2831512"/>
    <lineage>
        <taxon>Eukaryota</taxon>
        <taxon>Fungi</taxon>
        <taxon>Dikarya</taxon>
        <taxon>Ascomycota</taxon>
        <taxon>Pezizomycotina</taxon>
        <taxon>Sordariomycetes</taxon>
        <taxon>Sordariomycetidae</taxon>
        <taxon>Sordariales</taxon>
        <taxon>Chaetomiaceae</taxon>
        <taxon>Staphylotrichum</taxon>
    </lineage>
</organism>
<feature type="domain" description="Tyrosinase copper-binding" evidence="4">
    <location>
        <begin position="240"/>
        <end position="251"/>
    </location>
</feature>
<dbReference type="SUPFAM" id="SSF48056">
    <property type="entry name" value="Di-copper centre-containing domain"/>
    <property type="match status" value="1"/>
</dbReference>
<dbReference type="PROSITE" id="PS00498">
    <property type="entry name" value="TYROSINASE_2"/>
    <property type="match status" value="1"/>
</dbReference>
<dbReference type="GO" id="GO:0016491">
    <property type="term" value="F:oxidoreductase activity"/>
    <property type="evidence" value="ECO:0007669"/>
    <property type="project" value="UniProtKB-KW"/>
</dbReference>
<reference evidence="5" key="1">
    <citation type="journal article" date="2023" name="Mol. Phylogenet. Evol.">
        <title>Genome-scale phylogeny and comparative genomics of the fungal order Sordariales.</title>
        <authorList>
            <person name="Hensen N."/>
            <person name="Bonometti L."/>
            <person name="Westerberg I."/>
            <person name="Brannstrom I.O."/>
            <person name="Guillou S."/>
            <person name="Cros-Aarteil S."/>
            <person name="Calhoun S."/>
            <person name="Haridas S."/>
            <person name="Kuo A."/>
            <person name="Mondo S."/>
            <person name="Pangilinan J."/>
            <person name="Riley R."/>
            <person name="LaButti K."/>
            <person name="Andreopoulos B."/>
            <person name="Lipzen A."/>
            <person name="Chen C."/>
            <person name="Yan M."/>
            <person name="Daum C."/>
            <person name="Ng V."/>
            <person name="Clum A."/>
            <person name="Steindorff A."/>
            <person name="Ohm R.A."/>
            <person name="Martin F."/>
            <person name="Silar P."/>
            <person name="Natvig D.O."/>
            <person name="Lalanne C."/>
            <person name="Gautier V."/>
            <person name="Ament-Velasquez S.L."/>
            <person name="Kruys A."/>
            <person name="Hutchinson M.I."/>
            <person name="Powell A.J."/>
            <person name="Barry K."/>
            <person name="Miller A.N."/>
            <person name="Grigoriev I.V."/>
            <person name="Debuchy R."/>
            <person name="Gladieux P."/>
            <person name="Hiltunen Thoren M."/>
            <person name="Johannesson H."/>
        </authorList>
    </citation>
    <scope>NUCLEOTIDE SEQUENCE</scope>
    <source>
        <strain evidence="5">CBS 103.79</strain>
    </source>
</reference>
<feature type="signal peptide" evidence="3">
    <location>
        <begin position="1"/>
        <end position="26"/>
    </location>
</feature>
<feature type="chain" id="PRO_5042900339" description="Tyrosinase copper-binding domain-containing protein" evidence="3">
    <location>
        <begin position="27"/>
        <end position="317"/>
    </location>
</feature>
<dbReference type="InterPro" id="IPR050316">
    <property type="entry name" value="Tyrosinase/Hemocyanin"/>
</dbReference>
<keyword evidence="2" id="KW-0560">Oxidoreductase</keyword>
<evidence type="ECO:0000256" key="1">
    <source>
        <dbReference type="ARBA" id="ARBA00022723"/>
    </source>
</evidence>
<evidence type="ECO:0000313" key="6">
    <source>
        <dbReference type="Proteomes" id="UP001303889"/>
    </source>
</evidence>
<dbReference type="Gene3D" id="1.10.1280.10">
    <property type="entry name" value="Di-copper center containing domain from catechol oxidase"/>
    <property type="match status" value="1"/>
</dbReference>
<keyword evidence="6" id="KW-1185">Reference proteome</keyword>
<dbReference type="Proteomes" id="UP001303889">
    <property type="component" value="Unassembled WGS sequence"/>
</dbReference>